<comment type="subcellular location">
    <subcellularLocation>
        <location evidence="1">Membrane</location>
    </subcellularLocation>
</comment>
<proteinExistence type="predicted"/>
<keyword evidence="4" id="KW-1185">Reference proteome</keyword>
<accession>A0A1H0NIF8</accession>
<dbReference type="EMBL" id="FNJB01000005">
    <property type="protein sequence ID" value="SDO92449.1"/>
    <property type="molecule type" value="Genomic_DNA"/>
</dbReference>
<dbReference type="AlphaFoldDB" id="A0A1H0NIF8"/>
<dbReference type="Proteomes" id="UP000199651">
    <property type="component" value="Unassembled WGS sequence"/>
</dbReference>
<dbReference type="PANTHER" id="PTHR37042">
    <property type="entry name" value="OUTER MEMBRANE PROTEIN RV1973"/>
    <property type="match status" value="1"/>
</dbReference>
<protein>
    <submittedName>
        <fullName evidence="3">Mce-associated membrane protein</fullName>
    </submittedName>
</protein>
<organism evidence="3 4">
    <name type="scientific">Actinokineospora alba</name>
    <dbReference type="NCBI Taxonomy" id="504798"/>
    <lineage>
        <taxon>Bacteria</taxon>
        <taxon>Bacillati</taxon>
        <taxon>Actinomycetota</taxon>
        <taxon>Actinomycetes</taxon>
        <taxon>Pseudonocardiales</taxon>
        <taxon>Pseudonocardiaceae</taxon>
        <taxon>Actinokineospora</taxon>
    </lineage>
</organism>
<gene>
    <name evidence="3" type="ORF">SAMN05192558_105361</name>
</gene>
<evidence type="ECO:0000256" key="1">
    <source>
        <dbReference type="ARBA" id="ARBA00004370"/>
    </source>
</evidence>
<dbReference type="STRING" id="504798.SAMN05421871_102411"/>
<reference evidence="4" key="1">
    <citation type="submission" date="2016-10" db="EMBL/GenBank/DDBJ databases">
        <authorList>
            <person name="Varghese N."/>
            <person name="Submissions S."/>
        </authorList>
    </citation>
    <scope>NUCLEOTIDE SEQUENCE [LARGE SCALE GENOMIC DNA]</scope>
    <source>
        <strain evidence="4">IBRC-M 10655</strain>
    </source>
</reference>
<sequence length="159" mass="17267">MQAVAAVALILASWFAIEDIRLRENANAGNRALVDSASTGEVTAQVSQAVRSVFSYDYNRLEQSRAVALQVLSGRAVEQYEQVMGRVAEQAATSKLVVSTSVRSIGLTDLRPDSARALLFIDAQSIRTTDNHRTSTSAGLFVTARRVDGRWKIIDLTPA</sequence>
<evidence type="ECO:0000313" key="4">
    <source>
        <dbReference type="Proteomes" id="UP000199651"/>
    </source>
</evidence>
<dbReference type="PANTHER" id="PTHR37042:SF4">
    <property type="entry name" value="OUTER MEMBRANE PROTEIN RV1973"/>
    <property type="match status" value="1"/>
</dbReference>
<evidence type="ECO:0000256" key="2">
    <source>
        <dbReference type="ARBA" id="ARBA00023136"/>
    </source>
</evidence>
<keyword evidence="2" id="KW-0472">Membrane</keyword>
<name>A0A1H0NIF8_9PSEU</name>
<evidence type="ECO:0000313" key="3">
    <source>
        <dbReference type="EMBL" id="SDO92449.1"/>
    </source>
</evidence>
<dbReference type="GO" id="GO:0016020">
    <property type="term" value="C:membrane"/>
    <property type="evidence" value="ECO:0007669"/>
    <property type="project" value="UniProtKB-SubCell"/>
</dbReference>